<evidence type="ECO:0000313" key="1">
    <source>
        <dbReference type="EMBL" id="KAK5819827.1"/>
    </source>
</evidence>
<keyword evidence="2" id="KW-1185">Reference proteome</keyword>
<organism evidence="1 2">
    <name type="scientific">Gossypium arboreum</name>
    <name type="common">Tree cotton</name>
    <name type="synonym">Gossypium nanking</name>
    <dbReference type="NCBI Taxonomy" id="29729"/>
    <lineage>
        <taxon>Eukaryota</taxon>
        <taxon>Viridiplantae</taxon>
        <taxon>Streptophyta</taxon>
        <taxon>Embryophyta</taxon>
        <taxon>Tracheophyta</taxon>
        <taxon>Spermatophyta</taxon>
        <taxon>Magnoliopsida</taxon>
        <taxon>eudicotyledons</taxon>
        <taxon>Gunneridae</taxon>
        <taxon>Pentapetalae</taxon>
        <taxon>rosids</taxon>
        <taxon>malvids</taxon>
        <taxon>Malvales</taxon>
        <taxon>Malvaceae</taxon>
        <taxon>Malvoideae</taxon>
        <taxon>Gossypium</taxon>
    </lineage>
</organism>
<sequence length="82" mass="9261">MESEKLGMNFVDKIEASNGQNLKTAIILNDSSSTSHVISPAIDITMWRGNLHLSQELDSLTDDFAKCLENRAGFESWELPYW</sequence>
<dbReference type="Proteomes" id="UP001358586">
    <property type="component" value="Chromosome 7"/>
</dbReference>
<dbReference type="EMBL" id="JARKNE010000007">
    <property type="protein sequence ID" value="KAK5819827.1"/>
    <property type="molecule type" value="Genomic_DNA"/>
</dbReference>
<evidence type="ECO:0000313" key="2">
    <source>
        <dbReference type="Proteomes" id="UP001358586"/>
    </source>
</evidence>
<reference evidence="1 2" key="1">
    <citation type="submission" date="2023-03" db="EMBL/GenBank/DDBJ databases">
        <title>WGS of Gossypium arboreum.</title>
        <authorList>
            <person name="Yu D."/>
        </authorList>
    </citation>
    <scope>NUCLEOTIDE SEQUENCE [LARGE SCALE GENOMIC DNA]</scope>
    <source>
        <tissue evidence="1">Leaf</tissue>
    </source>
</reference>
<name>A0ABR0PF40_GOSAR</name>
<accession>A0ABR0PF40</accession>
<proteinExistence type="predicted"/>
<gene>
    <name evidence="1" type="ORF">PVK06_024856</name>
</gene>
<protein>
    <submittedName>
        <fullName evidence="1">Uncharacterized protein</fullName>
    </submittedName>
</protein>
<comment type="caution">
    <text evidence="1">The sequence shown here is derived from an EMBL/GenBank/DDBJ whole genome shotgun (WGS) entry which is preliminary data.</text>
</comment>